<protein>
    <recommendedName>
        <fullName evidence="2">ILEI/PANDER domain-containing protein</fullName>
    </recommendedName>
</protein>
<dbReference type="EMBL" id="JAKHSK010000046">
    <property type="protein sequence ID" value="MCL6220591.1"/>
    <property type="molecule type" value="Genomic_DNA"/>
</dbReference>
<dbReference type="InterPro" id="IPR039477">
    <property type="entry name" value="ILEI/PANDER_dom"/>
</dbReference>
<keyword evidence="1" id="KW-0732">Signal</keyword>
<organism evidence="3 4">
    <name type="scientific">Zunongwangia pacifica</name>
    <dbReference type="NCBI Taxonomy" id="2911062"/>
    <lineage>
        <taxon>Bacteria</taxon>
        <taxon>Pseudomonadati</taxon>
        <taxon>Bacteroidota</taxon>
        <taxon>Flavobacteriia</taxon>
        <taxon>Flavobacteriales</taxon>
        <taxon>Flavobacteriaceae</taxon>
        <taxon>Zunongwangia</taxon>
    </lineage>
</organism>
<dbReference type="RefSeq" id="WP_249603284.1">
    <property type="nucleotide sequence ID" value="NZ_JAKHSK010000046.1"/>
</dbReference>
<gene>
    <name evidence="3" type="ORF">L1967_20045</name>
</gene>
<dbReference type="AlphaFoldDB" id="A0A9X2CLZ7"/>
<dbReference type="Pfam" id="PF15711">
    <property type="entry name" value="ILEI"/>
    <property type="match status" value="1"/>
</dbReference>
<evidence type="ECO:0000313" key="4">
    <source>
        <dbReference type="Proteomes" id="UP001139521"/>
    </source>
</evidence>
<accession>A0A9X2CLZ7</accession>
<name>A0A9X2CLZ7_9FLAO</name>
<sequence>MKFLPLKIFFFLFTTGVFAQETVYIRGTGNFDNLKTRIVKIGENVILNNYTSSYNKTSGRGLALTILDAETHEHLSSINYDTYGSSSESNALAQALNNLGKGKIGILTSRDAWESNVTENLREAALRLGLIKLSLNKGGRRQPYAAIFRGANTEFNNSMVIEVLQPANTDANYAVISTMLIEDSFIGNDISNGLIVADGNKNEIGLSLNHLGNVGIGLTTPDSKLAVNGNIHAKEVKVDLMGWSDFVFEQHYQLPDLDEVEKFIIENGHLENIPNEKEVVENGVKLGEMDRLLLQKIEELMLYSIDQNKRIKKLEAELAKCQK</sequence>
<comment type="caution">
    <text evidence="3">The sequence shown here is derived from an EMBL/GenBank/DDBJ whole genome shotgun (WGS) entry which is preliminary data.</text>
</comment>
<dbReference type="Proteomes" id="UP001139521">
    <property type="component" value="Unassembled WGS sequence"/>
</dbReference>
<evidence type="ECO:0000313" key="3">
    <source>
        <dbReference type="EMBL" id="MCL6220591.1"/>
    </source>
</evidence>
<keyword evidence="4" id="KW-1185">Reference proteome</keyword>
<proteinExistence type="predicted"/>
<feature type="domain" description="ILEI/PANDER" evidence="2">
    <location>
        <begin position="60"/>
        <end position="147"/>
    </location>
</feature>
<evidence type="ECO:0000256" key="1">
    <source>
        <dbReference type="SAM" id="SignalP"/>
    </source>
</evidence>
<evidence type="ECO:0000259" key="2">
    <source>
        <dbReference type="Pfam" id="PF15711"/>
    </source>
</evidence>
<dbReference type="PROSITE" id="PS52031">
    <property type="entry name" value="GG_LECTIN"/>
    <property type="match status" value="1"/>
</dbReference>
<feature type="signal peptide" evidence="1">
    <location>
        <begin position="1"/>
        <end position="19"/>
    </location>
</feature>
<feature type="chain" id="PRO_5040753109" description="ILEI/PANDER domain-containing protein" evidence="1">
    <location>
        <begin position="20"/>
        <end position="323"/>
    </location>
</feature>
<reference evidence="3" key="1">
    <citation type="submission" date="2022-01" db="EMBL/GenBank/DDBJ databases">
        <title>Genome sequencing of Zunongwangia sp. M21534 genome.</title>
        <authorList>
            <person name="Chen Y."/>
            <person name="Dong C."/>
            <person name="Shao Z."/>
        </authorList>
    </citation>
    <scope>NUCLEOTIDE SEQUENCE</scope>
    <source>
        <strain evidence="3">MCCC M21534</strain>
    </source>
</reference>